<evidence type="ECO:0000313" key="2">
    <source>
        <dbReference type="EMBL" id="PZD71849.1"/>
    </source>
</evidence>
<accession>A0A2W1JDB9</accession>
<keyword evidence="3" id="KW-1185">Reference proteome</keyword>
<proteinExistence type="predicted"/>
<name>A0A2W1JDB9_9CYAN</name>
<dbReference type="EMBL" id="PQWO01000014">
    <property type="protein sequence ID" value="PZD71849.1"/>
    <property type="molecule type" value="Genomic_DNA"/>
</dbReference>
<reference evidence="2 3" key="1">
    <citation type="journal article" date="2018" name="Sci. Rep.">
        <title>A novel species of the marine cyanobacterium Acaryochloris with a unique pigment content and lifestyle.</title>
        <authorList>
            <person name="Partensky F."/>
            <person name="Six C."/>
            <person name="Ratin M."/>
            <person name="Garczarek L."/>
            <person name="Vaulot D."/>
            <person name="Probert I."/>
            <person name="Calteau A."/>
            <person name="Gourvil P."/>
            <person name="Marie D."/>
            <person name="Grebert T."/>
            <person name="Bouchier C."/>
            <person name="Le Panse S."/>
            <person name="Gachenot M."/>
            <person name="Rodriguez F."/>
            <person name="Garrido J.L."/>
        </authorList>
    </citation>
    <scope>NUCLEOTIDE SEQUENCE [LARGE SCALE GENOMIC DNA]</scope>
    <source>
        <strain evidence="2 3">RCC1774</strain>
    </source>
</reference>
<evidence type="ECO:0000313" key="3">
    <source>
        <dbReference type="Proteomes" id="UP000248857"/>
    </source>
</evidence>
<gene>
    <name evidence="2" type="ORF">C1752_04438</name>
</gene>
<keyword evidence="1" id="KW-0812">Transmembrane</keyword>
<keyword evidence="1" id="KW-0472">Membrane</keyword>
<keyword evidence="1" id="KW-1133">Transmembrane helix</keyword>
<comment type="caution">
    <text evidence="2">The sequence shown here is derived from an EMBL/GenBank/DDBJ whole genome shotgun (WGS) entry which is preliminary data.</text>
</comment>
<sequence length="63" mass="7242">MMAAILLILVASFLTDTARLSLANRLENVEVDFGITNFILVAFVIYWLVRLLFFSSILYRLVM</sequence>
<feature type="transmembrane region" description="Helical" evidence="1">
    <location>
        <begin position="39"/>
        <end position="62"/>
    </location>
</feature>
<protein>
    <submittedName>
        <fullName evidence="2">Uncharacterized protein</fullName>
    </submittedName>
</protein>
<dbReference type="Proteomes" id="UP000248857">
    <property type="component" value="Unassembled WGS sequence"/>
</dbReference>
<evidence type="ECO:0000256" key="1">
    <source>
        <dbReference type="SAM" id="Phobius"/>
    </source>
</evidence>
<organism evidence="2 3">
    <name type="scientific">Acaryochloris thomasi RCC1774</name>
    <dbReference type="NCBI Taxonomy" id="1764569"/>
    <lineage>
        <taxon>Bacteria</taxon>
        <taxon>Bacillati</taxon>
        <taxon>Cyanobacteriota</taxon>
        <taxon>Cyanophyceae</taxon>
        <taxon>Acaryochloridales</taxon>
        <taxon>Acaryochloridaceae</taxon>
        <taxon>Acaryochloris</taxon>
        <taxon>Acaryochloris thomasi</taxon>
    </lineage>
</organism>
<dbReference type="AlphaFoldDB" id="A0A2W1JDB9"/>